<dbReference type="InterPro" id="IPR002645">
    <property type="entry name" value="STAS_dom"/>
</dbReference>
<feature type="transmembrane region" description="Helical" evidence="8">
    <location>
        <begin position="268"/>
        <end position="286"/>
    </location>
</feature>
<dbReference type="NCBIfam" id="TIGR00815">
    <property type="entry name" value="sulP"/>
    <property type="match status" value="2"/>
</dbReference>
<feature type="transmembrane region" description="Helical" evidence="8">
    <location>
        <begin position="876"/>
        <end position="898"/>
    </location>
</feature>
<keyword evidence="4 8" id="KW-0812">Transmembrane</keyword>
<dbReference type="GO" id="GO:0016020">
    <property type="term" value="C:membrane"/>
    <property type="evidence" value="ECO:0007669"/>
    <property type="project" value="UniProtKB-SubCell"/>
</dbReference>
<gene>
    <name evidence="10" type="ORF">Ahy_B10g101283</name>
</gene>
<feature type="domain" description="STAS" evidence="9">
    <location>
        <begin position="534"/>
        <end position="657"/>
    </location>
</feature>
<keyword evidence="6 8" id="KW-0472">Membrane</keyword>
<feature type="transmembrane region" description="Helical" evidence="8">
    <location>
        <begin position="1060"/>
        <end position="1083"/>
    </location>
</feature>
<evidence type="ECO:0000313" key="10">
    <source>
        <dbReference type="EMBL" id="RYQ82717.1"/>
    </source>
</evidence>
<dbReference type="STRING" id="3818.A0A444WZ30"/>
<evidence type="ECO:0000256" key="6">
    <source>
        <dbReference type="ARBA" id="ARBA00023136"/>
    </source>
</evidence>
<dbReference type="PROSITE" id="PS01130">
    <property type="entry name" value="SLC26A"/>
    <property type="match status" value="1"/>
</dbReference>
<evidence type="ECO:0000256" key="7">
    <source>
        <dbReference type="SAM" id="MobiDB-lite"/>
    </source>
</evidence>
<comment type="caution">
    <text evidence="10">The sequence shown here is derived from an EMBL/GenBank/DDBJ whole genome shotgun (WGS) entry which is preliminary data.</text>
</comment>
<dbReference type="Gene3D" id="3.30.750.24">
    <property type="entry name" value="STAS domain"/>
    <property type="match status" value="2"/>
</dbReference>
<feature type="transmembrane region" description="Helical" evidence="8">
    <location>
        <begin position="794"/>
        <end position="817"/>
    </location>
</feature>
<dbReference type="InterPro" id="IPR018045">
    <property type="entry name" value="S04_transporter_CS"/>
</dbReference>
<feature type="transmembrane region" description="Helical" evidence="8">
    <location>
        <begin position="448"/>
        <end position="471"/>
    </location>
</feature>
<feature type="transmembrane region" description="Helical" evidence="8">
    <location>
        <begin position="823"/>
        <end position="842"/>
    </location>
</feature>
<feature type="transmembrane region" description="Helical" evidence="8">
    <location>
        <begin position="478"/>
        <end position="506"/>
    </location>
</feature>
<dbReference type="InterPro" id="IPR001902">
    <property type="entry name" value="SLC26A/SulP_fam"/>
</dbReference>
<dbReference type="CDD" id="cd07042">
    <property type="entry name" value="STAS_SulP_like_sulfate_transporter"/>
    <property type="match status" value="2"/>
</dbReference>
<dbReference type="Pfam" id="PF00916">
    <property type="entry name" value="Sulfate_transp"/>
    <property type="match status" value="2"/>
</dbReference>
<feature type="transmembrane region" description="Helical" evidence="8">
    <location>
        <begin position="292"/>
        <end position="313"/>
    </location>
</feature>
<accession>A0A444WZ30</accession>
<dbReference type="EMBL" id="SDMP01000020">
    <property type="protein sequence ID" value="RYQ82717.1"/>
    <property type="molecule type" value="Genomic_DNA"/>
</dbReference>
<feature type="transmembrane region" description="Helical" evidence="8">
    <location>
        <begin position="155"/>
        <end position="171"/>
    </location>
</feature>
<evidence type="ECO:0000313" key="11">
    <source>
        <dbReference type="Proteomes" id="UP000289738"/>
    </source>
</evidence>
<keyword evidence="5 8" id="KW-1133">Transmembrane helix</keyword>
<evidence type="ECO:0000256" key="5">
    <source>
        <dbReference type="ARBA" id="ARBA00022989"/>
    </source>
</evidence>
<feature type="compositionally biased region" description="Basic and acidic residues" evidence="7">
    <location>
        <begin position="15"/>
        <end position="29"/>
    </location>
</feature>
<dbReference type="Proteomes" id="UP000289738">
    <property type="component" value="Chromosome B10"/>
</dbReference>
<feature type="domain" description="STAS" evidence="9">
    <location>
        <begin position="1146"/>
        <end position="1269"/>
    </location>
</feature>
<dbReference type="GO" id="GO:0008271">
    <property type="term" value="F:secondary active sulfate transmembrane transporter activity"/>
    <property type="evidence" value="ECO:0007669"/>
    <property type="project" value="InterPro"/>
</dbReference>
<dbReference type="Pfam" id="PF01740">
    <property type="entry name" value="STAS"/>
    <property type="match status" value="2"/>
</dbReference>
<evidence type="ECO:0000256" key="2">
    <source>
        <dbReference type="ARBA" id="ARBA00008692"/>
    </source>
</evidence>
<feature type="transmembrane region" description="Helical" evidence="8">
    <location>
        <begin position="183"/>
        <end position="201"/>
    </location>
</feature>
<sequence length="1276" mass="140116">MSQRVSDDAMAEVIAETRSDSSSRRHGGGDDAVVTDLPYMHRVGTPPKQPLFQEIKHSLMETFFADKPFHKFKDQSGSRKFVLALQSLFPILEWGRDYNLKKFRGDFVSGLTIASLCIPQDLAYAKLAYLDPWYGLYSSFVAPLVYAFMGTSRDIAIGPVAVVSLLLGSLLSSEISDTKSHDYVRLAFTATFFAGVTQLALGVCRLGFLIDFLSHAAIVGFMAGAAITIAMQQLKGLLGIKNFTTKTDIVSVLHSVWSNVHHGWNWETILIGLSFLIFLLITKYIAKRNKKLFWVSAISPMISVVVSTFFVYITRADKRGVSIVKHIKSGVNPSSANEIFFSGKYLGAGVRVGIVSGMVALTEAVAIGRTFAAMKDYSLDGNKEMVAMGTMNIVGSLTSCYVTTGSFSRSAVNFMAGCQTAVSNIVMSIVVLLTLLVLTPLFKYTPNAVLASIIIAAVVNLVNIEAMVLLWKIDKFDFVACMGAFFGVIFKSVEIGLLIAVAISFAKILLQVTRPRTAVLGKLPGTTVYRNIQQYPKAAQIPGMLIIRIDSAIYFSNSNYIKERILRWLIEEESQRTESELPGIQNLIVEMSPVTDIDTSGIHAFEELYKTLQKREVQLILANPGPVVIEKLHASKLTDLIGEDKIFLTVADAVATFGPKGPLETLFSISDNSSLMRKYKGKSKTRKLCLCLQSIFPILDWGRYYTIRNLRGDFIAGLTTASLCIPQDIAYAKLANLDPHHALCDCADASFVTPLVYAAMGSSRDIAIGPAAVVSLLLGAMLSHDIRDYKSHEYLRLAFTATFFAGVTQLALGVLRLGFLIDFLSDAAIVGFMSGAAIIISLQQLKGLLGIPHFTKKTDVISGIGSVKSAIVHHEWNLETIIIGTSCLIFLLITKYIGKKHKKLFWVAAIAPMTCVIVSTICVYITRADEKGVSTIKHIKGGLNSVSANEIFFRGKYVVRGFRIGAVAGIVALTEAVSIGRTFAAMKHYTLDGNKEMVAMGTMNIVGSLTSCFVATGSFSRSAVNNMAGCETAASNIVLSIVVLLVLTLFTPVFKYTPNAVLSSIIIAATTNLVNINAVIMIWKIDKFDFMACMGAFFGVIFINLEYALIIAVSISFVKILFRVTWPKVVVLGKIPGTSIYRNIEQYPKAFQITAMLILRVDSPIYFTNCNFVKDRILRWLRYENEERAECELAEIEYVVVDMSAVSDIDSSGIRSFERLYHSLEKIHVQLVLANVGKIVMEKLQESKLTELIGRDKIFLSVAGAVITYGPKREEL</sequence>
<comment type="subcellular location">
    <subcellularLocation>
        <location evidence="1">Membrane</location>
        <topology evidence="1">Multi-pass membrane protein</topology>
    </subcellularLocation>
</comment>
<dbReference type="InterPro" id="IPR011547">
    <property type="entry name" value="SLC26A/SulP_dom"/>
</dbReference>
<evidence type="ECO:0000256" key="8">
    <source>
        <dbReference type="SAM" id="Phobius"/>
    </source>
</evidence>
<evidence type="ECO:0000259" key="9">
    <source>
        <dbReference type="PROSITE" id="PS50801"/>
    </source>
</evidence>
<dbReference type="FunFam" id="3.30.750.24:FF:000002">
    <property type="entry name" value="Sulfate transporter 31"/>
    <property type="match status" value="2"/>
</dbReference>
<feature type="transmembrane region" description="Helical" evidence="8">
    <location>
        <begin position="766"/>
        <end position="782"/>
    </location>
</feature>
<feature type="transmembrane region" description="Helical" evidence="8">
    <location>
        <begin position="998"/>
        <end position="1020"/>
    </location>
</feature>
<feature type="transmembrane region" description="Helical" evidence="8">
    <location>
        <begin position="964"/>
        <end position="986"/>
    </location>
</feature>
<keyword evidence="3" id="KW-0813">Transport</keyword>
<evidence type="ECO:0000256" key="1">
    <source>
        <dbReference type="ARBA" id="ARBA00004141"/>
    </source>
</evidence>
<organism evidence="10 11">
    <name type="scientific">Arachis hypogaea</name>
    <name type="common">Peanut</name>
    <dbReference type="NCBI Taxonomy" id="3818"/>
    <lineage>
        <taxon>Eukaryota</taxon>
        <taxon>Viridiplantae</taxon>
        <taxon>Streptophyta</taxon>
        <taxon>Embryophyta</taxon>
        <taxon>Tracheophyta</taxon>
        <taxon>Spermatophyta</taxon>
        <taxon>Magnoliopsida</taxon>
        <taxon>eudicotyledons</taxon>
        <taxon>Gunneridae</taxon>
        <taxon>Pentapetalae</taxon>
        <taxon>rosids</taxon>
        <taxon>fabids</taxon>
        <taxon>Fabales</taxon>
        <taxon>Fabaceae</taxon>
        <taxon>Papilionoideae</taxon>
        <taxon>50 kb inversion clade</taxon>
        <taxon>dalbergioids sensu lato</taxon>
        <taxon>Dalbergieae</taxon>
        <taxon>Pterocarpus clade</taxon>
        <taxon>Arachis</taxon>
    </lineage>
</organism>
<feature type="transmembrane region" description="Helical" evidence="8">
    <location>
        <begin position="1032"/>
        <end position="1054"/>
    </location>
</feature>
<feature type="transmembrane region" description="Helical" evidence="8">
    <location>
        <begin position="904"/>
        <end position="925"/>
    </location>
</feature>
<proteinExistence type="inferred from homology"/>
<evidence type="ECO:0000256" key="4">
    <source>
        <dbReference type="ARBA" id="ARBA00022692"/>
    </source>
</evidence>
<dbReference type="SUPFAM" id="SSF52091">
    <property type="entry name" value="SpoIIaa-like"/>
    <property type="match status" value="2"/>
</dbReference>
<name>A0A444WZ30_ARAHY</name>
<feature type="region of interest" description="Disordered" evidence="7">
    <location>
        <begin position="1"/>
        <end position="29"/>
    </location>
</feature>
<feature type="transmembrane region" description="Helical" evidence="8">
    <location>
        <begin position="1095"/>
        <end position="1118"/>
    </location>
</feature>
<dbReference type="AlphaFoldDB" id="A0A444WZ30"/>
<feature type="transmembrane region" description="Helical" evidence="8">
    <location>
        <begin position="207"/>
        <end position="231"/>
    </location>
</feature>
<dbReference type="PROSITE" id="PS50801">
    <property type="entry name" value="STAS"/>
    <property type="match status" value="2"/>
</dbReference>
<comment type="similarity">
    <text evidence="2">Belongs to the SLC26A/SulP transporter (TC 2.A.53) family.</text>
</comment>
<reference evidence="10 11" key="1">
    <citation type="submission" date="2019-01" db="EMBL/GenBank/DDBJ databases">
        <title>Sequencing of cultivated peanut Arachis hypogaea provides insights into genome evolution and oil improvement.</title>
        <authorList>
            <person name="Chen X."/>
        </authorList>
    </citation>
    <scope>NUCLEOTIDE SEQUENCE [LARGE SCALE GENOMIC DNA]</scope>
    <source>
        <strain evidence="11">cv. Fuhuasheng</strain>
        <tissue evidence="10">Leaves</tissue>
    </source>
</reference>
<dbReference type="PANTHER" id="PTHR11814">
    <property type="entry name" value="SULFATE TRANSPORTER"/>
    <property type="match status" value="1"/>
</dbReference>
<keyword evidence="11" id="KW-1185">Reference proteome</keyword>
<feature type="transmembrane region" description="Helical" evidence="8">
    <location>
        <begin position="421"/>
        <end position="442"/>
    </location>
</feature>
<dbReference type="InterPro" id="IPR036513">
    <property type="entry name" value="STAS_dom_sf"/>
</dbReference>
<evidence type="ECO:0000256" key="3">
    <source>
        <dbReference type="ARBA" id="ARBA00022448"/>
    </source>
</evidence>
<protein>
    <recommendedName>
        <fullName evidence="9">STAS domain-containing protein</fullName>
    </recommendedName>
</protein>